<dbReference type="Proteomes" id="UP000000663">
    <property type="component" value="Chromosome"/>
</dbReference>
<protein>
    <submittedName>
        <fullName evidence="2">Predicted nucleotidytransferase</fullName>
    </submittedName>
</protein>
<name>Q0W4A4_METAR</name>
<evidence type="ECO:0000259" key="1">
    <source>
        <dbReference type="Pfam" id="PF01909"/>
    </source>
</evidence>
<dbReference type="GO" id="GO:0016779">
    <property type="term" value="F:nucleotidyltransferase activity"/>
    <property type="evidence" value="ECO:0007669"/>
    <property type="project" value="InterPro"/>
</dbReference>
<dbReference type="InterPro" id="IPR002934">
    <property type="entry name" value="Polymerase_NTP_transf_dom"/>
</dbReference>
<gene>
    <name evidence="2" type="ORF">RCIX1533</name>
</gene>
<dbReference type="InterPro" id="IPR036390">
    <property type="entry name" value="WH_DNA-bd_sf"/>
</dbReference>
<evidence type="ECO:0000313" key="2">
    <source>
        <dbReference type="EMBL" id="CAJ36789.1"/>
    </source>
</evidence>
<keyword evidence="3" id="KW-1185">Reference proteome</keyword>
<dbReference type="Pfam" id="PF01909">
    <property type="entry name" value="NTP_transf_2"/>
    <property type="match status" value="1"/>
</dbReference>
<dbReference type="SUPFAM" id="SSF46785">
    <property type="entry name" value="Winged helix' DNA-binding domain"/>
    <property type="match status" value="1"/>
</dbReference>
<reference evidence="2 3" key="1">
    <citation type="journal article" date="2006" name="Science">
        <title>Genome of rice cluster I archaea -- the key methane producers in the rice rhizosphere.</title>
        <authorList>
            <person name="Erkel C."/>
            <person name="Kube M."/>
            <person name="Reinhardt R."/>
            <person name="Liesack W."/>
        </authorList>
    </citation>
    <scope>NUCLEOTIDE SEQUENCE [LARGE SCALE GENOMIC DNA]</scope>
    <source>
        <strain evidence="3">DSM 22066 / NBRC 105507 / MRE50</strain>
    </source>
</reference>
<dbReference type="KEGG" id="rci:RCIX1533"/>
<sequence length="187" mass="21203">MLEVFDKYVDWKILCRFLASPRNEFYASQLAKQLHISPSSSNAAVKRFAEKGFLVVEEKGFATLYRLNTANEVVKSLKRAYGIDFVLSSKPEEIILQGDPNVLSIALYGSYASGLFDEGSDIDFLVVTPSDKEVYVNTFRKLEQTFDKEVNFTIFKLSEWRTLAGKKDVFYTNVVSNHILLYGAGLK</sequence>
<dbReference type="GeneID" id="5142980"/>
<dbReference type="OrthoDB" id="9287at2157"/>
<dbReference type="STRING" id="351160.RCIX1533"/>
<dbReference type="eggNOG" id="arCOG01208">
    <property type="taxonomic scope" value="Archaea"/>
</dbReference>
<accession>Q0W4A4</accession>
<dbReference type="Gene3D" id="3.30.460.10">
    <property type="entry name" value="Beta Polymerase, domain 2"/>
    <property type="match status" value="1"/>
</dbReference>
<feature type="domain" description="Polymerase nucleotidyl transferase" evidence="1">
    <location>
        <begin position="94"/>
        <end position="140"/>
    </location>
</feature>
<proteinExistence type="predicted"/>
<evidence type="ECO:0000313" key="3">
    <source>
        <dbReference type="Proteomes" id="UP000000663"/>
    </source>
</evidence>
<dbReference type="EMBL" id="AM114193">
    <property type="protein sequence ID" value="CAJ36789.1"/>
    <property type="molecule type" value="Genomic_DNA"/>
</dbReference>
<dbReference type="RefSeq" id="WP_012035768.1">
    <property type="nucleotide sequence ID" value="NC_009464.1"/>
</dbReference>
<dbReference type="CDD" id="cd05403">
    <property type="entry name" value="NT_KNTase_like"/>
    <property type="match status" value="1"/>
</dbReference>
<dbReference type="AlphaFoldDB" id="Q0W4A4"/>
<organism evidence="2 3">
    <name type="scientific">Methanocella arvoryzae (strain DSM 22066 / NBRC 105507 / MRE50)</name>
    <dbReference type="NCBI Taxonomy" id="351160"/>
    <lineage>
        <taxon>Archaea</taxon>
        <taxon>Methanobacteriati</taxon>
        <taxon>Methanobacteriota</taxon>
        <taxon>Stenosarchaea group</taxon>
        <taxon>Methanomicrobia</taxon>
        <taxon>Methanocellales</taxon>
        <taxon>Methanocellaceae</taxon>
        <taxon>Methanocella</taxon>
    </lineage>
</organism>
<dbReference type="InterPro" id="IPR043519">
    <property type="entry name" value="NT_sf"/>
</dbReference>
<dbReference type="SUPFAM" id="SSF81301">
    <property type="entry name" value="Nucleotidyltransferase"/>
    <property type="match status" value="1"/>
</dbReference>